<proteinExistence type="inferred from homology"/>
<evidence type="ECO:0000256" key="3">
    <source>
        <dbReference type="ARBA" id="ARBA00004123"/>
    </source>
</evidence>
<sequence length="868" mass="96893">MDRIITLVDMDCFYCQVEARLNPSLKGKPLAVVQYNRWKGGMIIAVNYEARNFGVTRSMRGDEARRKCPNIVLVHVPEVRGKADLSKYRDAGREVADVFCQFSHCVQRASVDEAYIDLTEGVEQRITGLHRVQSSQLATTFVVGFTDVDNNDEEKRQQGLSSWLESVSELQDAAQLRLAVAGVIMEEMRAAVFQQTGFHCSAGISHNKILGKLACGLHKPNRQTILPQAGVMELFKTLPIRKVRSLGGKFGCVVMEQLGCRVMADLLQFTESQLQRQFDEKTGTWLYNVARGIDHEPVTQRLVPKSIGCCKKFPGRQALSTRTDVQFWLSELSAEVAERLAKDLEENRRQAKLLTVSYHQDIDSCSTSSSRSGPLTSYDPQRILADAFELIKKSNTSSSAGGSDVWYPPLKYLGLSAGKFMNEGVAQNSTINDFFGVTQKESNKVVCKNSSGTDDQKHGKTVLTDSSKASSTDNSFFIKYIKQHTLTKSAETNSDMVLVGTHDSRPHDNIDLPISNVLDTNSDDDMFESPVTDMEEKKKEKSNLPVRTTTTELNPEVSTSMIENQVDDDTSKMWISLGELFPDFSRIDDDVVALLPVSLQERLQARIEKAKDNSRTSNKQILTNITSNNNVIDTTDSQSVGDHSQGETELGTKDVKPFIHAAECVTQSEMEKQPYIENMSPKGMNLLYHSNDQKDDLLSKSCSVLQHRRSENLDQIQVCDDIFPPDTKQQNLSVSRVPLSHRDEAAGPSTDFMNHCKVDVSYAKNIMASDKDTENSESIVAENCPHCRKDVPLSEYAEHLDFHTAEKLHEELNGVAVHVKSTVNASALHRNPSLELTTKRKHGSLCKKSSVIGRNKKMRSITAFFTPK</sequence>
<dbReference type="EC" id="2.7.7.7" evidence="5"/>
<dbReference type="EMBL" id="NEVH01006590">
    <property type="protein sequence ID" value="PNF37475.1"/>
    <property type="molecule type" value="Genomic_DNA"/>
</dbReference>
<evidence type="ECO:0000259" key="18">
    <source>
        <dbReference type="PROSITE" id="PS50173"/>
    </source>
</evidence>
<dbReference type="Gene3D" id="3.30.70.270">
    <property type="match status" value="1"/>
</dbReference>
<dbReference type="InterPro" id="IPR043128">
    <property type="entry name" value="Rev_trsase/Diguanyl_cyclase"/>
</dbReference>
<evidence type="ECO:0000256" key="17">
    <source>
        <dbReference type="ARBA" id="ARBA00049244"/>
    </source>
</evidence>
<dbReference type="GO" id="GO:0035861">
    <property type="term" value="C:site of double-strand break"/>
    <property type="evidence" value="ECO:0007669"/>
    <property type="project" value="TreeGrafter"/>
</dbReference>
<evidence type="ECO:0000256" key="2">
    <source>
        <dbReference type="ARBA" id="ARBA00001946"/>
    </source>
</evidence>
<dbReference type="PIRSF" id="PIRSF036603">
    <property type="entry name" value="DPol_eta"/>
    <property type="match status" value="1"/>
</dbReference>
<dbReference type="PANTHER" id="PTHR45873">
    <property type="entry name" value="DNA POLYMERASE ETA"/>
    <property type="match status" value="1"/>
</dbReference>
<comment type="catalytic activity">
    <reaction evidence="17">
        <text>DNA(n) + a 2'-deoxyribonucleoside 5'-triphosphate = DNA(n+1) + diphosphate</text>
        <dbReference type="Rhea" id="RHEA:22508"/>
        <dbReference type="Rhea" id="RHEA-COMP:17339"/>
        <dbReference type="Rhea" id="RHEA-COMP:17340"/>
        <dbReference type="ChEBI" id="CHEBI:33019"/>
        <dbReference type="ChEBI" id="CHEBI:61560"/>
        <dbReference type="ChEBI" id="CHEBI:173112"/>
        <dbReference type="EC" id="2.7.7.7"/>
    </reaction>
</comment>
<evidence type="ECO:0000256" key="1">
    <source>
        <dbReference type="ARBA" id="ARBA00001936"/>
    </source>
</evidence>
<dbReference type="Pfam" id="PF18439">
    <property type="entry name" value="zf_UBZ"/>
    <property type="match status" value="1"/>
</dbReference>
<evidence type="ECO:0000259" key="19">
    <source>
        <dbReference type="PROSITE" id="PS51907"/>
    </source>
</evidence>
<dbReference type="InterPro" id="IPR043502">
    <property type="entry name" value="DNA/RNA_pol_sf"/>
</dbReference>
<dbReference type="InterPro" id="IPR041298">
    <property type="entry name" value="UBZ3"/>
</dbReference>
<dbReference type="GO" id="GO:0008270">
    <property type="term" value="F:zinc ion binding"/>
    <property type="evidence" value="ECO:0007669"/>
    <property type="project" value="UniProtKB-KW"/>
</dbReference>
<accession>A0A2J7R9G8</accession>
<evidence type="ECO:0000256" key="5">
    <source>
        <dbReference type="ARBA" id="ARBA00012417"/>
    </source>
</evidence>
<dbReference type="FunFam" id="3.30.1490.100:FF:000007">
    <property type="entry name" value="DNA polymerase eta"/>
    <property type="match status" value="1"/>
</dbReference>
<evidence type="ECO:0000256" key="15">
    <source>
        <dbReference type="ARBA" id="ARBA00023242"/>
    </source>
</evidence>
<dbReference type="Pfam" id="PF21704">
    <property type="entry name" value="POLH-Rev1_HhH"/>
    <property type="match status" value="1"/>
</dbReference>
<evidence type="ECO:0000256" key="9">
    <source>
        <dbReference type="ARBA" id="ARBA00022763"/>
    </source>
</evidence>
<dbReference type="InterPro" id="IPR036775">
    <property type="entry name" value="DNA_pol_Y-fam_lit_finger_sf"/>
</dbReference>
<evidence type="ECO:0000256" key="7">
    <source>
        <dbReference type="ARBA" id="ARBA00022695"/>
    </source>
</evidence>
<dbReference type="GO" id="GO:0042276">
    <property type="term" value="P:error-prone translesion synthesis"/>
    <property type="evidence" value="ECO:0007669"/>
    <property type="project" value="TreeGrafter"/>
</dbReference>
<dbReference type="Gene3D" id="1.10.150.20">
    <property type="entry name" value="5' to 3' exonuclease, C-terminal subdomain"/>
    <property type="match status" value="1"/>
</dbReference>
<dbReference type="GO" id="GO:0005657">
    <property type="term" value="C:replication fork"/>
    <property type="evidence" value="ECO:0007669"/>
    <property type="project" value="TreeGrafter"/>
</dbReference>
<evidence type="ECO:0000256" key="16">
    <source>
        <dbReference type="ARBA" id="ARBA00044975"/>
    </source>
</evidence>
<comment type="cofactor">
    <cofactor evidence="1">
        <name>Mn(2+)</name>
        <dbReference type="ChEBI" id="CHEBI:29035"/>
    </cofactor>
</comment>
<dbReference type="Pfam" id="PF11799">
    <property type="entry name" value="IMS_C"/>
    <property type="match status" value="1"/>
</dbReference>
<evidence type="ECO:0000256" key="4">
    <source>
        <dbReference type="ARBA" id="ARBA00010945"/>
    </source>
</evidence>
<feature type="domain" description="UBZ3-type" evidence="19">
    <location>
        <begin position="777"/>
        <end position="811"/>
    </location>
</feature>
<dbReference type="GO" id="GO:0003684">
    <property type="term" value="F:damaged DNA binding"/>
    <property type="evidence" value="ECO:0007669"/>
    <property type="project" value="InterPro"/>
</dbReference>
<feature type="domain" description="UmuC" evidence="18">
    <location>
        <begin position="5"/>
        <end position="247"/>
    </location>
</feature>
<evidence type="ECO:0000256" key="8">
    <source>
        <dbReference type="ARBA" id="ARBA00022723"/>
    </source>
</evidence>
<dbReference type="SUPFAM" id="SSF100879">
    <property type="entry name" value="Lesion bypass DNA polymerase (Y-family), little finger domain"/>
    <property type="match status" value="1"/>
</dbReference>
<evidence type="ECO:0000256" key="11">
    <source>
        <dbReference type="ARBA" id="ARBA00022833"/>
    </source>
</evidence>
<keyword evidence="6" id="KW-0808">Transferase</keyword>
<dbReference type="FunCoup" id="A0A2J7R9G8">
    <property type="interactions" value="1483"/>
</dbReference>
<comment type="similarity">
    <text evidence="4">Belongs to the DNA polymerase type-Y family.</text>
</comment>
<dbReference type="InterPro" id="IPR052230">
    <property type="entry name" value="DNA_polymerase_eta"/>
</dbReference>
<comment type="subcellular location">
    <subcellularLocation>
        <location evidence="3">Nucleus</location>
    </subcellularLocation>
</comment>
<evidence type="ECO:0000313" key="21">
    <source>
        <dbReference type="Proteomes" id="UP000235965"/>
    </source>
</evidence>
<evidence type="ECO:0000256" key="14">
    <source>
        <dbReference type="ARBA" id="ARBA00023204"/>
    </source>
</evidence>
<dbReference type="Gene3D" id="3.40.1170.60">
    <property type="match status" value="1"/>
</dbReference>
<comment type="caution">
    <text evidence="20">The sequence shown here is derived from an EMBL/GenBank/DDBJ whole genome shotgun (WGS) entry which is preliminary data.</text>
</comment>
<dbReference type="InterPro" id="IPR001126">
    <property type="entry name" value="UmuC"/>
</dbReference>
<keyword evidence="10" id="KW-0863">Zinc-finger</keyword>
<dbReference type="OrthoDB" id="5723at2759"/>
<dbReference type="GO" id="GO:0003887">
    <property type="term" value="F:DNA-directed DNA polymerase activity"/>
    <property type="evidence" value="ECO:0007669"/>
    <property type="project" value="UniProtKB-EC"/>
</dbReference>
<name>A0A2J7R9G8_9NEOP</name>
<dbReference type="GO" id="GO:0009411">
    <property type="term" value="P:response to UV"/>
    <property type="evidence" value="ECO:0007669"/>
    <property type="project" value="UniProtKB-ARBA"/>
</dbReference>
<protein>
    <recommendedName>
        <fullName evidence="16">DNA polymerase eta</fullName>
        <ecNumber evidence="5">2.7.7.7</ecNumber>
    </recommendedName>
</protein>
<keyword evidence="15" id="KW-0539">Nucleus</keyword>
<dbReference type="GO" id="GO:0006281">
    <property type="term" value="P:DNA repair"/>
    <property type="evidence" value="ECO:0007669"/>
    <property type="project" value="UniProtKB-KW"/>
</dbReference>
<dbReference type="STRING" id="105785.A0A2J7R9G8"/>
<dbReference type="InterPro" id="IPR017961">
    <property type="entry name" value="DNA_pol_Y-fam_little_finger"/>
</dbReference>
<dbReference type="PROSITE" id="PS51907">
    <property type="entry name" value="ZF_UBZ3"/>
    <property type="match status" value="1"/>
</dbReference>
<dbReference type="Pfam" id="PF00817">
    <property type="entry name" value="IMS"/>
    <property type="match status" value="1"/>
</dbReference>
<dbReference type="PROSITE" id="PS50173">
    <property type="entry name" value="UMUC"/>
    <property type="match status" value="1"/>
</dbReference>
<evidence type="ECO:0000256" key="10">
    <source>
        <dbReference type="ARBA" id="ARBA00022771"/>
    </source>
</evidence>
<organism evidence="20 21">
    <name type="scientific">Cryptotermes secundus</name>
    <dbReference type="NCBI Taxonomy" id="105785"/>
    <lineage>
        <taxon>Eukaryota</taxon>
        <taxon>Metazoa</taxon>
        <taxon>Ecdysozoa</taxon>
        <taxon>Arthropoda</taxon>
        <taxon>Hexapoda</taxon>
        <taxon>Insecta</taxon>
        <taxon>Pterygota</taxon>
        <taxon>Neoptera</taxon>
        <taxon>Polyneoptera</taxon>
        <taxon>Dictyoptera</taxon>
        <taxon>Blattodea</taxon>
        <taxon>Blattoidea</taxon>
        <taxon>Termitoidae</taxon>
        <taxon>Kalotermitidae</taxon>
        <taxon>Cryptotermitinae</taxon>
        <taxon>Cryptotermes</taxon>
    </lineage>
</organism>
<gene>
    <name evidence="20" type="ORF">B7P43_G14868</name>
</gene>
<evidence type="ECO:0000313" key="20">
    <source>
        <dbReference type="EMBL" id="PNF37475.1"/>
    </source>
</evidence>
<dbReference type="GO" id="GO:0005634">
    <property type="term" value="C:nucleus"/>
    <property type="evidence" value="ECO:0007669"/>
    <property type="project" value="UniProtKB-SubCell"/>
</dbReference>
<comment type="cofactor">
    <cofactor evidence="2">
        <name>Mg(2+)</name>
        <dbReference type="ChEBI" id="CHEBI:18420"/>
    </cofactor>
</comment>
<keyword evidence="8" id="KW-0479">Metal-binding</keyword>
<keyword evidence="13" id="KW-0832">Ubl conjugation</keyword>
<evidence type="ECO:0000256" key="12">
    <source>
        <dbReference type="ARBA" id="ARBA00022842"/>
    </source>
</evidence>
<dbReference type="PANTHER" id="PTHR45873:SF1">
    <property type="entry name" value="DNA POLYMERASE ETA"/>
    <property type="match status" value="1"/>
</dbReference>
<dbReference type="FunFam" id="1.10.150.20:FF:000014">
    <property type="entry name" value="Polymerase (DNA directed), eta"/>
    <property type="match status" value="1"/>
</dbReference>
<keyword evidence="21" id="KW-1185">Reference proteome</keyword>
<keyword evidence="11" id="KW-0862">Zinc</keyword>
<dbReference type="Proteomes" id="UP000235965">
    <property type="component" value="Unassembled WGS sequence"/>
</dbReference>
<evidence type="ECO:0000256" key="6">
    <source>
        <dbReference type="ARBA" id="ARBA00022679"/>
    </source>
</evidence>
<dbReference type="Gene3D" id="3.30.1490.100">
    <property type="entry name" value="DNA polymerase, Y-family, little finger domain"/>
    <property type="match status" value="1"/>
</dbReference>
<dbReference type="AlphaFoldDB" id="A0A2J7R9G8"/>
<keyword evidence="14" id="KW-0234">DNA repair</keyword>
<evidence type="ECO:0000256" key="13">
    <source>
        <dbReference type="ARBA" id="ARBA00022843"/>
    </source>
</evidence>
<keyword evidence="12" id="KW-0460">Magnesium</keyword>
<dbReference type="InParanoid" id="A0A2J7R9G8"/>
<keyword evidence="7" id="KW-0548">Nucleotidyltransferase</keyword>
<keyword evidence="9" id="KW-0227">DNA damage</keyword>
<dbReference type="FunFam" id="3.40.1170.60:FF:000003">
    <property type="entry name" value="DNA polymerase eta"/>
    <property type="match status" value="1"/>
</dbReference>
<reference evidence="20 21" key="1">
    <citation type="submission" date="2017-12" db="EMBL/GenBank/DDBJ databases">
        <title>Hemimetabolous genomes reveal molecular basis of termite eusociality.</title>
        <authorList>
            <person name="Harrison M.C."/>
            <person name="Jongepier E."/>
            <person name="Robertson H.M."/>
            <person name="Arning N."/>
            <person name="Bitard-Feildel T."/>
            <person name="Chao H."/>
            <person name="Childers C.P."/>
            <person name="Dinh H."/>
            <person name="Doddapaneni H."/>
            <person name="Dugan S."/>
            <person name="Gowin J."/>
            <person name="Greiner C."/>
            <person name="Han Y."/>
            <person name="Hu H."/>
            <person name="Hughes D.S.T."/>
            <person name="Huylmans A.-K."/>
            <person name="Kemena C."/>
            <person name="Kremer L.P.M."/>
            <person name="Lee S.L."/>
            <person name="Lopez-Ezquerra A."/>
            <person name="Mallet L."/>
            <person name="Monroy-Kuhn J.M."/>
            <person name="Moser A."/>
            <person name="Murali S.C."/>
            <person name="Muzny D.M."/>
            <person name="Otani S."/>
            <person name="Piulachs M.-D."/>
            <person name="Poelchau M."/>
            <person name="Qu J."/>
            <person name="Schaub F."/>
            <person name="Wada-Katsumata A."/>
            <person name="Worley K.C."/>
            <person name="Xie Q."/>
            <person name="Ylla G."/>
            <person name="Poulsen M."/>
            <person name="Gibbs R.A."/>
            <person name="Schal C."/>
            <person name="Richards S."/>
            <person name="Belles X."/>
            <person name="Korb J."/>
            <person name="Bornberg-Bauer E."/>
        </authorList>
    </citation>
    <scope>NUCLEOTIDE SEQUENCE [LARGE SCALE GENOMIC DNA]</scope>
    <source>
        <tissue evidence="20">Whole body</tissue>
    </source>
</reference>
<dbReference type="SUPFAM" id="SSF56672">
    <property type="entry name" value="DNA/RNA polymerases"/>
    <property type="match status" value="1"/>
</dbReference>